<dbReference type="Gene3D" id="3.60.21.10">
    <property type="match status" value="1"/>
</dbReference>
<organism evidence="4 5">
    <name type="scientific">Candidatus Coproplasma avicola</name>
    <dbReference type="NCBI Taxonomy" id="2840744"/>
    <lineage>
        <taxon>Bacteria</taxon>
        <taxon>Bacillati</taxon>
        <taxon>Bacillota</taxon>
        <taxon>Clostridia</taxon>
        <taxon>Eubacteriales</taxon>
        <taxon>Candidatus Coproplasma</taxon>
    </lineage>
</organism>
<reference evidence="4" key="2">
    <citation type="journal article" date="2021" name="PeerJ">
        <title>Extensive microbial diversity within the chicken gut microbiome revealed by metagenomics and culture.</title>
        <authorList>
            <person name="Gilroy R."/>
            <person name="Ravi A."/>
            <person name="Getino M."/>
            <person name="Pursley I."/>
            <person name="Horton D.L."/>
            <person name="Alikhan N.F."/>
            <person name="Baker D."/>
            <person name="Gharbi K."/>
            <person name="Hall N."/>
            <person name="Watson M."/>
            <person name="Adriaenssens E.M."/>
            <person name="Foster-Nyarko E."/>
            <person name="Jarju S."/>
            <person name="Secka A."/>
            <person name="Antonio M."/>
            <person name="Oren A."/>
            <person name="Chaudhuri R.R."/>
            <person name="La Ragione R."/>
            <person name="Hildebrand F."/>
            <person name="Pallen M.J."/>
        </authorList>
    </citation>
    <scope>NUCLEOTIDE SEQUENCE</scope>
    <source>
        <strain evidence="4">ChiW16-3235</strain>
    </source>
</reference>
<accession>A0A9D1J9H5</accession>
<dbReference type="EMBL" id="DVHK01000134">
    <property type="protein sequence ID" value="HIR67714.1"/>
    <property type="molecule type" value="Genomic_DNA"/>
</dbReference>
<dbReference type="InterPro" id="IPR000979">
    <property type="entry name" value="Phosphodiesterase_MJ0936/Vps29"/>
</dbReference>
<dbReference type="PANTHER" id="PTHR11124">
    <property type="entry name" value="VACUOLAR SORTING PROTEIN VPS29"/>
    <property type="match status" value="1"/>
</dbReference>
<dbReference type="SUPFAM" id="SSF56300">
    <property type="entry name" value="Metallo-dependent phosphatases"/>
    <property type="match status" value="1"/>
</dbReference>
<dbReference type="GO" id="GO:0046872">
    <property type="term" value="F:metal ion binding"/>
    <property type="evidence" value="ECO:0007669"/>
    <property type="project" value="UniProtKB-KW"/>
</dbReference>
<proteinExistence type="inferred from homology"/>
<evidence type="ECO:0000259" key="3">
    <source>
        <dbReference type="Pfam" id="PF12850"/>
    </source>
</evidence>
<dbReference type="GO" id="GO:0016787">
    <property type="term" value="F:hydrolase activity"/>
    <property type="evidence" value="ECO:0007669"/>
    <property type="project" value="UniProtKB-UniRule"/>
</dbReference>
<gene>
    <name evidence="4" type="primary">yfcE</name>
    <name evidence="4" type="ORF">IAB94_06685</name>
</gene>
<comment type="similarity">
    <text evidence="1 2">Belongs to the metallophosphoesterase superfamily. YfcE family.</text>
</comment>
<reference evidence="4" key="1">
    <citation type="submission" date="2020-10" db="EMBL/GenBank/DDBJ databases">
        <authorList>
            <person name="Gilroy R."/>
        </authorList>
    </citation>
    <scope>NUCLEOTIDE SEQUENCE</scope>
    <source>
        <strain evidence="4">ChiW16-3235</strain>
    </source>
</reference>
<feature type="domain" description="Calcineurin-like phosphoesterase" evidence="3">
    <location>
        <begin position="1"/>
        <end position="158"/>
    </location>
</feature>
<keyword evidence="4" id="KW-0378">Hydrolase</keyword>
<comment type="caution">
    <text evidence="4">The sequence shown here is derived from an EMBL/GenBank/DDBJ whole genome shotgun (WGS) entry which is preliminary data.</text>
</comment>
<evidence type="ECO:0000313" key="5">
    <source>
        <dbReference type="Proteomes" id="UP000823913"/>
    </source>
</evidence>
<evidence type="ECO:0000256" key="1">
    <source>
        <dbReference type="ARBA" id="ARBA00008950"/>
    </source>
</evidence>
<sequence length="177" mass="19813">MKLIIASDIHGSAHWCAKVVEAFKKEGADRLILLGDILYHGPRNPLPEEYAPQKVVELLTPLADRIICVRGNCESEVDQMVLPFNCSSDYATVFVDGLNIHLSHGHRPIPPMRKGDVYLTGHTHVPLNAVEGEGYIHLNPGSASLPKENSWHGYIVYDRKTFLFKDFDGQIKDVRKA</sequence>
<dbReference type="EC" id="3.1.4.-" evidence="2"/>
<evidence type="ECO:0000256" key="2">
    <source>
        <dbReference type="RuleBase" id="RU362039"/>
    </source>
</evidence>
<comment type="cofactor">
    <cofactor evidence="2">
        <name>a divalent metal cation</name>
        <dbReference type="ChEBI" id="CHEBI:60240"/>
    </cofactor>
</comment>
<keyword evidence="2" id="KW-0479">Metal-binding</keyword>
<dbReference type="InterPro" id="IPR024654">
    <property type="entry name" value="Calcineurin-like_PHP_lpxH"/>
</dbReference>
<dbReference type="Proteomes" id="UP000823913">
    <property type="component" value="Unassembled WGS sequence"/>
</dbReference>
<dbReference type="Pfam" id="PF12850">
    <property type="entry name" value="Metallophos_2"/>
    <property type="match status" value="1"/>
</dbReference>
<dbReference type="InterPro" id="IPR029052">
    <property type="entry name" value="Metallo-depent_PP-like"/>
</dbReference>
<name>A0A9D1J9H5_9FIRM</name>
<dbReference type="NCBIfam" id="TIGR00040">
    <property type="entry name" value="yfcE"/>
    <property type="match status" value="1"/>
</dbReference>
<dbReference type="AlphaFoldDB" id="A0A9D1J9H5"/>
<evidence type="ECO:0000313" key="4">
    <source>
        <dbReference type="EMBL" id="HIR67714.1"/>
    </source>
</evidence>
<dbReference type="NCBIfam" id="NF006988">
    <property type="entry name" value="PRK09453.1"/>
    <property type="match status" value="1"/>
</dbReference>
<protein>
    <recommendedName>
        <fullName evidence="2">Phosphoesterase</fullName>
        <ecNumber evidence="2">3.1.4.-</ecNumber>
    </recommendedName>
</protein>